<evidence type="ECO:0000313" key="3">
    <source>
        <dbReference type="Proteomes" id="UP000005446"/>
    </source>
</evidence>
<sequence length="188" mass="20683">MKVIGSPASTGCVTTKNSKHCRTELREIKPSSWDPNAKTNRLNATIQVTKADDSNYGTVIGQIHIDDSISTKPVCELYYNKAGVITMGVEKTRAGGSSIYTQVGNVPVGTKFDYAIIYEKNVLGVTINGGKLKTLSTNELDAPKSYFKPQVLDTSSAERLEPYYPPLVYAVLFLNVWVFGTQFLKLHL</sequence>
<dbReference type="Proteomes" id="UP000005446">
    <property type="component" value="Unassembled WGS sequence"/>
</dbReference>
<name>H0EMU2_GLAL7</name>
<reference evidence="2 3" key="1">
    <citation type="journal article" date="2012" name="Eukaryot. Cell">
        <title>Genome sequence of the fungus Glarea lozoyensis: the first genome sequence of a species from the Helotiaceae family.</title>
        <authorList>
            <person name="Youssar L."/>
            <person name="Gruening B.A."/>
            <person name="Erxleben A."/>
            <person name="Guenther S."/>
            <person name="Huettel W."/>
        </authorList>
    </citation>
    <scope>NUCLEOTIDE SEQUENCE [LARGE SCALE GENOMIC DNA]</scope>
    <source>
        <strain evidence="3">ATCC 74030 / MF5533</strain>
    </source>
</reference>
<dbReference type="AlphaFoldDB" id="H0EMU2"/>
<proteinExistence type="predicted"/>
<protein>
    <recommendedName>
        <fullName evidence="1">Alginate lyase 2 domain-containing protein</fullName>
    </recommendedName>
</protein>
<evidence type="ECO:0000313" key="2">
    <source>
        <dbReference type="EMBL" id="EHL00171.1"/>
    </source>
</evidence>
<dbReference type="SUPFAM" id="SSF49899">
    <property type="entry name" value="Concanavalin A-like lectins/glucanases"/>
    <property type="match status" value="1"/>
</dbReference>
<dbReference type="Pfam" id="PF08787">
    <property type="entry name" value="Alginate_lyase2"/>
    <property type="match status" value="1"/>
</dbReference>
<comment type="caution">
    <text evidence="2">The sequence shown here is derived from an EMBL/GenBank/DDBJ whole genome shotgun (WGS) entry which is preliminary data.</text>
</comment>
<gene>
    <name evidence="2" type="ORF">M7I_3940</name>
</gene>
<dbReference type="InterPro" id="IPR014895">
    <property type="entry name" value="Alginate_lyase_2"/>
</dbReference>
<dbReference type="InterPro" id="IPR013320">
    <property type="entry name" value="ConA-like_dom_sf"/>
</dbReference>
<evidence type="ECO:0000259" key="1">
    <source>
        <dbReference type="Pfam" id="PF08787"/>
    </source>
</evidence>
<dbReference type="EMBL" id="AGUE01000094">
    <property type="protein sequence ID" value="EHL00171.1"/>
    <property type="molecule type" value="Genomic_DNA"/>
</dbReference>
<dbReference type="Gene3D" id="2.60.120.200">
    <property type="match status" value="1"/>
</dbReference>
<dbReference type="InParanoid" id="H0EMU2"/>
<dbReference type="HOGENOM" id="CLU_1441183_0_0_1"/>
<dbReference type="OrthoDB" id="77013at2759"/>
<feature type="domain" description="Alginate lyase 2" evidence="1">
    <location>
        <begin position="9"/>
        <end position="148"/>
    </location>
</feature>
<organism evidence="2 3">
    <name type="scientific">Glarea lozoyensis (strain ATCC 74030 / MF5533)</name>
    <dbReference type="NCBI Taxonomy" id="1104152"/>
    <lineage>
        <taxon>Eukaryota</taxon>
        <taxon>Fungi</taxon>
        <taxon>Dikarya</taxon>
        <taxon>Ascomycota</taxon>
        <taxon>Pezizomycotina</taxon>
        <taxon>Leotiomycetes</taxon>
        <taxon>Helotiales</taxon>
        <taxon>Helotiaceae</taxon>
        <taxon>Glarea</taxon>
    </lineage>
</organism>
<accession>H0EMU2</accession>
<keyword evidence="3" id="KW-1185">Reference proteome</keyword>